<keyword evidence="2 3" id="KW-1133">Transmembrane helix</keyword>
<accession>A0A4U9I8P3</accession>
<feature type="transmembrane region" description="Helical" evidence="3">
    <location>
        <begin position="324"/>
        <end position="346"/>
    </location>
</feature>
<reference evidence="4 5" key="1">
    <citation type="submission" date="2019-05" db="EMBL/GenBank/DDBJ databases">
        <authorList>
            <consortium name="Pathogen Informatics"/>
        </authorList>
    </citation>
    <scope>NUCLEOTIDE SEQUENCE [LARGE SCALE GENOMIC DNA]</scope>
    <source>
        <strain evidence="4 5">NCTC13032</strain>
    </source>
</reference>
<dbReference type="Gene3D" id="1.20.1640.10">
    <property type="entry name" value="Multidrug efflux transporter AcrB transmembrane domain"/>
    <property type="match status" value="1"/>
</dbReference>
<organism evidence="4 5">
    <name type="scientific">Leclercia adecarboxylata</name>
    <dbReference type="NCBI Taxonomy" id="83655"/>
    <lineage>
        <taxon>Bacteria</taxon>
        <taxon>Pseudomonadati</taxon>
        <taxon>Pseudomonadota</taxon>
        <taxon>Gammaproteobacteria</taxon>
        <taxon>Enterobacterales</taxon>
        <taxon>Enterobacteriaceae</taxon>
        <taxon>Leclercia</taxon>
    </lineage>
</organism>
<dbReference type="Gene3D" id="3.30.70.1440">
    <property type="entry name" value="Multidrug efflux transporter AcrB pore domain"/>
    <property type="match status" value="1"/>
</dbReference>
<keyword evidence="1 3" id="KW-0812">Transmembrane</keyword>
<dbReference type="Proteomes" id="UP000310719">
    <property type="component" value="Chromosome"/>
</dbReference>
<evidence type="ECO:0000256" key="3">
    <source>
        <dbReference type="SAM" id="Phobius"/>
    </source>
</evidence>
<dbReference type="PANTHER" id="PTHR32063:SF32">
    <property type="entry name" value="AMINOGLYCOSIDE EFFLUX PUMP-RELATED"/>
    <property type="match status" value="1"/>
</dbReference>
<proteinExistence type="predicted"/>
<dbReference type="SUPFAM" id="SSF82714">
    <property type="entry name" value="Multidrug efflux transporter AcrB TolC docking domain, DN and DC subdomains"/>
    <property type="match status" value="1"/>
</dbReference>
<feature type="transmembrane region" description="Helical" evidence="3">
    <location>
        <begin position="193"/>
        <end position="210"/>
    </location>
</feature>
<dbReference type="InterPro" id="IPR001036">
    <property type="entry name" value="Acrflvin-R"/>
</dbReference>
<keyword evidence="3" id="KW-0472">Membrane</keyword>
<feature type="transmembrane region" description="Helical" evidence="3">
    <location>
        <begin position="217"/>
        <end position="237"/>
    </location>
</feature>
<evidence type="ECO:0000313" key="4">
    <source>
        <dbReference type="EMBL" id="VTP73917.1"/>
    </source>
</evidence>
<dbReference type="FunFam" id="1.20.1640.10:FF:000002">
    <property type="entry name" value="Efflux pump membrane transporter"/>
    <property type="match status" value="1"/>
</dbReference>
<name>A0A4U9I8P3_9ENTR</name>
<dbReference type="AlphaFoldDB" id="A0A4U9I8P3"/>
<sequence>MELQDHAGAGHTALMAARDRLLELAGEDPSLTRVRHNGLDDSPQLQIDIDQRKAQALGVSIDDINDTLQTAWGSSYVNDFMDRGRVKKVYVQAAAKYRMLPDDINMWYVRNKDGGMVPFSAFATSRWETGSPRMERYNGYSAVEIVGEAAPGVSTGTAMDMMENLVQQLPAGFGLEWTAMSYQERLSGAQAPALYALSLLVVFLCLAALYESWSVPFSVMLVVPLGVIGALLATWMRGLENDVYFQVGLLTVIGLSAKNAILIVEFANEMNEKGQDLLAATLDACRQRLRPILMTSLAFVFGVLPMATSSGAGSSSQHAVGTGVMGGMISATVLAIYFVPLFFVLVRRRFPLKERRK</sequence>
<evidence type="ECO:0000313" key="5">
    <source>
        <dbReference type="Proteomes" id="UP000310719"/>
    </source>
</evidence>
<dbReference type="GO" id="GO:0042910">
    <property type="term" value="F:xenobiotic transmembrane transporter activity"/>
    <property type="evidence" value="ECO:0007669"/>
    <property type="project" value="TreeGrafter"/>
</dbReference>
<dbReference type="EMBL" id="LR590464">
    <property type="protein sequence ID" value="VTP73917.1"/>
    <property type="molecule type" value="Genomic_DNA"/>
</dbReference>
<evidence type="ECO:0000256" key="1">
    <source>
        <dbReference type="ARBA" id="ARBA00022692"/>
    </source>
</evidence>
<dbReference type="InterPro" id="IPR027463">
    <property type="entry name" value="AcrB_DN_DC_subdom"/>
</dbReference>
<dbReference type="Pfam" id="PF00873">
    <property type="entry name" value="ACR_tran"/>
    <property type="match status" value="1"/>
</dbReference>
<evidence type="ECO:0000256" key="2">
    <source>
        <dbReference type="ARBA" id="ARBA00022989"/>
    </source>
</evidence>
<dbReference type="Gene3D" id="3.30.2090.10">
    <property type="entry name" value="Multidrug efflux transporter AcrB TolC docking domain, DN and DC subdomains"/>
    <property type="match status" value="1"/>
</dbReference>
<dbReference type="SUPFAM" id="SSF82866">
    <property type="entry name" value="Multidrug efflux transporter AcrB transmembrane domain"/>
    <property type="match status" value="1"/>
</dbReference>
<dbReference type="FunFam" id="3.30.2090.10:FF:000002">
    <property type="entry name" value="Efflux pump membrane transporter"/>
    <property type="match status" value="1"/>
</dbReference>
<protein>
    <submittedName>
        <fullName evidence="4">Multidrug-efflux transporter MexB</fullName>
    </submittedName>
</protein>
<dbReference type="GO" id="GO:0005886">
    <property type="term" value="C:plasma membrane"/>
    <property type="evidence" value="ECO:0007669"/>
    <property type="project" value="TreeGrafter"/>
</dbReference>
<dbReference type="PANTHER" id="PTHR32063">
    <property type="match status" value="1"/>
</dbReference>
<gene>
    <name evidence="4" type="primary">mexB_4</name>
    <name evidence="4" type="ORF">NCTC13032_05358</name>
</gene>
<feature type="transmembrane region" description="Helical" evidence="3">
    <location>
        <begin position="292"/>
        <end position="312"/>
    </location>
</feature>
<feature type="transmembrane region" description="Helical" evidence="3">
    <location>
        <begin position="243"/>
        <end position="264"/>
    </location>
</feature>